<comment type="caution">
    <text evidence="2">The sequence shown here is derived from an EMBL/GenBank/DDBJ whole genome shotgun (WGS) entry which is preliminary data.</text>
</comment>
<organism evidence="2 3">
    <name type="scientific">Portunus trituberculatus</name>
    <name type="common">Swimming crab</name>
    <name type="synonym">Neptunus trituberculatus</name>
    <dbReference type="NCBI Taxonomy" id="210409"/>
    <lineage>
        <taxon>Eukaryota</taxon>
        <taxon>Metazoa</taxon>
        <taxon>Ecdysozoa</taxon>
        <taxon>Arthropoda</taxon>
        <taxon>Crustacea</taxon>
        <taxon>Multicrustacea</taxon>
        <taxon>Malacostraca</taxon>
        <taxon>Eumalacostraca</taxon>
        <taxon>Eucarida</taxon>
        <taxon>Decapoda</taxon>
        <taxon>Pleocyemata</taxon>
        <taxon>Brachyura</taxon>
        <taxon>Eubrachyura</taxon>
        <taxon>Portunoidea</taxon>
        <taxon>Portunidae</taxon>
        <taxon>Portuninae</taxon>
        <taxon>Portunus</taxon>
    </lineage>
</organism>
<keyword evidence="3" id="KW-1185">Reference proteome</keyword>
<evidence type="ECO:0000313" key="2">
    <source>
        <dbReference type="EMBL" id="MPC88906.1"/>
    </source>
</evidence>
<feature type="region of interest" description="Disordered" evidence="1">
    <location>
        <begin position="186"/>
        <end position="272"/>
    </location>
</feature>
<dbReference type="AlphaFoldDB" id="A0A5B7J4P0"/>
<feature type="compositionally biased region" description="Acidic residues" evidence="1">
    <location>
        <begin position="186"/>
        <end position="211"/>
    </location>
</feature>
<reference evidence="2 3" key="1">
    <citation type="submission" date="2019-05" db="EMBL/GenBank/DDBJ databases">
        <title>Another draft genome of Portunus trituberculatus and its Hox gene families provides insights of decapod evolution.</title>
        <authorList>
            <person name="Jeong J.-H."/>
            <person name="Song I."/>
            <person name="Kim S."/>
            <person name="Choi T."/>
            <person name="Kim D."/>
            <person name="Ryu S."/>
            <person name="Kim W."/>
        </authorList>
    </citation>
    <scope>NUCLEOTIDE SEQUENCE [LARGE SCALE GENOMIC DNA]</scope>
    <source>
        <tissue evidence="2">Muscle</tissue>
    </source>
</reference>
<name>A0A5B7J4P0_PORTR</name>
<feature type="compositionally biased region" description="Polar residues" evidence="1">
    <location>
        <begin position="64"/>
        <end position="86"/>
    </location>
</feature>
<protein>
    <submittedName>
        <fullName evidence="2">Uncharacterized protein</fullName>
    </submittedName>
</protein>
<gene>
    <name evidence="2" type="ORF">E2C01_083830</name>
</gene>
<accession>A0A5B7J4P0</accession>
<feature type="region of interest" description="Disordered" evidence="1">
    <location>
        <begin position="35"/>
        <end position="109"/>
    </location>
</feature>
<evidence type="ECO:0000256" key="1">
    <source>
        <dbReference type="SAM" id="MobiDB-lite"/>
    </source>
</evidence>
<dbReference type="Proteomes" id="UP000324222">
    <property type="component" value="Unassembled WGS sequence"/>
</dbReference>
<evidence type="ECO:0000313" key="3">
    <source>
        <dbReference type="Proteomes" id="UP000324222"/>
    </source>
</evidence>
<feature type="compositionally biased region" description="Polar residues" evidence="1">
    <location>
        <begin position="223"/>
        <end position="234"/>
    </location>
</feature>
<dbReference type="EMBL" id="VSRR010079312">
    <property type="protein sequence ID" value="MPC88906.1"/>
    <property type="molecule type" value="Genomic_DNA"/>
</dbReference>
<sequence>MKCRNCNNNHPAWSQRCPARKEEVRERIAILHHQQQAQIQGIATTSSAPSLDDPTQYPTPPRSSGPTTETLTRQPVNHHSQATQNNHTPYRPRHTPHTTSVNTTATKTDEVIHSMTPDTQTSANTHTESAITLTPDTLRTLLKGLMLILSPNADTTATNKIETLINMTLGGSNLTSNQTETLEVVEDNASDDSSDLEADVESESEGEEEDDTNHHQKIEHASPTPQEQPFTRSKASYDRESSPALNMESSTRYRHQEKHQGELHKKNGRNKQ</sequence>
<proteinExistence type="predicted"/>